<organism evidence="2 3">
    <name type="scientific">Gordonia phage Lauer</name>
    <dbReference type="NCBI Taxonomy" id="2656538"/>
    <lineage>
        <taxon>Viruses</taxon>
        <taxon>Duplodnaviria</taxon>
        <taxon>Heunggongvirae</taxon>
        <taxon>Uroviricota</taxon>
        <taxon>Caudoviricetes</taxon>
        <taxon>Ponsvirus</taxon>
        <taxon>Ponsvirus lauer</taxon>
    </lineage>
</organism>
<dbReference type="KEGG" id="vg:77939258"/>
<evidence type="ECO:0000256" key="1">
    <source>
        <dbReference type="SAM" id="MobiDB-lite"/>
    </source>
</evidence>
<evidence type="ECO:0000313" key="2">
    <source>
        <dbReference type="EMBL" id="QGJ92140.1"/>
    </source>
</evidence>
<sequence>MNGVGLLDSSCSTHTPHKEHIMSKNNCVQTFTLANGETVTCNRKAAPRREVSGHEQVCLSCFEAWMMENDHNDTGHDGAIERNETVAGCPECGTYDPRPTRKGHSANKGTKQVHRSHAACDHPSTPAARAKCRKARAAADNHFGDTPMQDEDNADVWENLPRDLLDAYEALTDKQKEQARARIADNEALPAGAKLTAHVAIALADRARFKKTTIAKLSKADVRSIIALALS</sequence>
<keyword evidence="3" id="KW-1185">Reference proteome</keyword>
<dbReference type="GeneID" id="77939258"/>
<accession>A0A649VID4</accession>
<dbReference type="RefSeq" id="YP_010663238.1">
    <property type="nucleotide sequence ID" value="NC_070894.1"/>
</dbReference>
<proteinExistence type="predicted"/>
<protein>
    <submittedName>
        <fullName evidence="2">Uncharacterized protein</fullName>
    </submittedName>
</protein>
<dbReference type="EMBL" id="MN586015">
    <property type="protein sequence ID" value="QGJ92140.1"/>
    <property type="molecule type" value="Genomic_DNA"/>
</dbReference>
<evidence type="ECO:0000313" key="3">
    <source>
        <dbReference type="Proteomes" id="UP000426952"/>
    </source>
</evidence>
<gene>
    <name evidence="2" type="primary">31</name>
    <name evidence="2" type="ORF">PBI_LAUER_31</name>
</gene>
<feature type="compositionally biased region" description="Basic residues" evidence="1">
    <location>
        <begin position="100"/>
        <end position="117"/>
    </location>
</feature>
<dbReference type="Proteomes" id="UP000426952">
    <property type="component" value="Segment"/>
</dbReference>
<reference evidence="2 3" key="1">
    <citation type="submission" date="2019-10" db="EMBL/GenBank/DDBJ databases">
        <authorList>
            <person name="Johnson B.J."/>
            <person name="Garlena R.A."/>
            <person name="Russell D.A."/>
            <person name="Pope W.H."/>
            <person name="Jacobs-Sera D."/>
            <person name="Hatfull G.F."/>
        </authorList>
    </citation>
    <scope>NUCLEOTIDE SEQUENCE [LARGE SCALE GENOMIC DNA]</scope>
</reference>
<name>A0A649VID4_9CAUD</name>
<feature type="region of interest" description="Disordered" evidence="1">
    <location>
        <begin position="94"/>
        <end position="125"/>
    </location>
</feature>